<dbReference type="AlphaFoldDB" id="A0A164LYD4"/>
<proteinExistence type="predicted"/>
<organism evidence="2 3">
    <name type="scientific">Daphnia magna</name>
    <dbReference type="NCBI Taxonomy" id="35525"/>
    <lineage>
        <taxon>Eukaryota</taxon>
        <taxon>Metazoa</taxon>
        <taxon>Ecdysozoa</taxon>
        <taxon>Arthropoda</taxon>
        <taxon>Crustacea</taxon>
        <taxon>Branchiopoda</taxon>
        <taxon>Diplostraca</taxon>
        <taxon>Cladocera</taxon>
        <taxon>Anomopoda</taxon>
        <taxon>Daphniidae</taxon>
        <taxon>Daphnia</taxon>
    </lineage>
</organism>
<feature type="transmembrane region" description="Helical" evidence="1">
    <location>
        <begin position="52"/>
        <end position="74"/>
    </location>
</feature>
<reference evidence="2 3" key="1">
    <citation type="submission" date="2016-03" db="EMBL/GenBank/DDBJ databases">
        <title>EvidentialGene: Evidence-directed Construction of Genes on Genomes.</title>
        <authorList>
            <person name="Gilbert D.G."/>
            <person name="Choi J.-H."/>
            <person name="Mockaitis K."/>
            <person name="Colbourne J."/>
            <person name="Pfrender M."/>
        </authorList>
    </citation>
    <scope>NUCLEOTIDE SEQUENCE [LARGE SCALE GENOMIC DNA]</scope>
    <source>
        <strain evidence="2 3">Xinb3</strain>
        <tissue evidence="2">Complete organism</tissue>
    </source>
</reference>
<name>A0A164LYD4_9CRUS</name>
<gene>
    <name evidence="2" type="ORF">APZ42_032899</name>
</gene>
<dbReference type="Proteomes" id="UP000076858">
    <property type="component" value="Unassembled WGS sequence"/>
</dbReference>
<keyword evidence="1" id="KW-0812">Transmembrane</keyword>
<feature type="transmembrane region" description="Helical" evidence="1">
    <location>
        <begin position="20"/>
        <end position="40"/>
    </location>
</feature>
<keyword evidence="3" id="KW-1185">Reference proteome</keyword>
<dbReference type="EMBL" id="LRGB01003123">
    <property type="protein sequence ID" value="KZS04549.1"/>
    <property type="molecule type" value="Genomic_DNA"/>
</dbReference>
<sequence>MSSVASSASTLFKLLLYVHFVYRSHSSLFFSILGWFFFIVDVIVKLVFRRSFSIVVFFFFTSLSSQIYFSFLFVCFKNCSCRTMTFC</sequence>
<evidence type="ECO:0000256" key="1">
    <source>
        <dbReference type="SAM" id="Phobius"/>
    </source>
</evidence>
<evidence type="ECO:0000313" key="2">
    <source>
        <dbReference type="EMBL" id="KZS04549.1"/>
    </source>
</evidence>
<protein>
    <submittedName>
        <fullName evidence="2">Uncharacterized protein</fullName>
    </submittedName>
</protein>
<evidence type="ECO:0000313" key="3">
    <source>
        <dbReference type="Proteomes" id="UP000076858"/>
    </source>
</evidence>
<keyword evidence="1" id="KW-0472">Membrane</keyword>
<accession>A0A164LYD4</accession>
<keyword evidence="1" id="KW-1133">Transmembrane helix</keyword>
<comment type="caution">
    <text evidence="2">The sequence shown here is derived from an EMBL/GenBank/DDBJ whole genome shotgun (WGS) entry which is preliminary data.</text>
</comment>